<dbReference type="PANTHER" id="PTHR35370">
    <property type="entry name" value="CYTOPLASMIC PROTEIN-RELATED-RELATED"/>
    <property type="match status" value="1"/>
</dbReference>
<comment type="caution">
    <text evidence="1">The sequence shown here is derived from an EMBL/GenBank/DDBJ whole genome shotgun (WGS) entry which is preliminary data.</text>
</comment>
<name>A0A1W0CAI7_9NEIS</name>
<dbReference type="Proteomes" id="UP000192721">
    <property type="component" value="Unassembled WGS sequence"/>
</dbReference>
<dbReference type="RefSeq" id="WP_043641388.1">
    <property type="nucleotide sequence ID" value="NZ_CP109905.1"/>
</dbReference>
<dbReference type="NCBIfam" id="TIGR03359">
    <property type="entry name" value="VI_chp_6"/>
    <property type="match status" value="1"/>
</dbReference>
<dbReference type="PANTHER" id="PTHR35370:SF1">
    <property type="entry name" value="TYPE VI SECRETION SYSTEM COMPONENT TSSF1"/>
    <property type="match status" value="1"/>
</dbReference>
<organism evidence="1 2">
    <name type="scientific">Chromobacterium haemolyticum</name>
    <dbReference type="NCBI Taxonomy" id="394935"/>
    <lineage>
        <taxon>Bacteria</taxon>
        <taxon>Pseudomonadati</taxon>
        <taxon>Pseudomonadota</taxon>
        <taxon>Betaproteobacteria</taxon>
        <taxon>Neisseriales</taxon>
        <taxon>Chromobacteriaceae</taxon>
        <taxon>Chromobacterium</taxon>
    </lineage>
</organism>
<dbReference type="AlphaFoldDB" id="A0A1W0CAI7"/>
<sequence>MLESLLPYYERELGHLRQLSGEFARRYPKIAGRLQMEGDQCEDPHTERLIESFAFLAARIHKKLDDEYPEVATSFLNVLYPHYLQPIPSATIVQFECDPQRPEIAKRYRVERGQPVHAPAMQGVVCKFRSAYPVDLYPLSLTEAKLELTSGSPYLRQLAPDAAAVLTLEFHTHGGLAVNAIGLQSLRFFLDGEPALMHLLYEMLLSNVLSVSVGDGSEDPARTRKLPADSLRAVGFGREEGLLDYDERSFMGYRLLTEYFCYPDKFLFVDLLQLDKATARLDGEKLVLRLLLDEYPDSERHNRLQTQLQAQHMKLGCTPIVNLFTQPGEPIRVTHQKASYPVLVDARKQQAYEAIQIKRVVRVEKSGDGESSEEVPSFYAIRHGSEKKAPRFYWHASREPSPRQSDKGTDLELHLADLEFNAVRPATEVLSLELLCSNRDLPEQIPFGGSQSTQRTDFSLPGHSVVKRVRLLRKPSASQRCPLGRAVQWRLVSHLSLNYMSIVDSGCAALQEMLALYNLTDSPVNVRQIQGVVGIESQPAVARVSGRDFSGFVRGSEIRLTLDPDYYVGGSVYLFAAVLERFFALYCAPNSFTRLRVHAVQQDEEVASWPARAGEALVI</sequence>
<gene>
    <name evidence="1" type="ORF">B0T45_22595</name>
</gene>
<dbReference type="Pfam" id="PF05947">
    <property type="entry name" value="T6SS_TssF"/>
    <property type="match status" value="1"/>
</dbReference>
<evidence type="ECO:0000313" key="2">
    <source>
        <dbReference type="Proteomes" id="UP000192721"/>
    </source>
</evidence>
<evidence type="ECO:0000313" key="1">
    <source>
        <dbReference type="EMBL" id="OQS31764.1"/>
    </source>
</evidence>
<dbReference type="InterPro" id="IPR010272">
    <property type="entry name" value="T6SS_TssF"/>
</dbReference>
<proteinExistence type="predicted"/>
<dbReference type="PIRSF" id="PIRSF028304">
    <property type="entry name" value="UCP028304"/>
    <property type="match status" value="1"/>
</dbReference>
<accession>A0A1W0CAI7</accession>
<dbReference type="EMBL" id="MUKV01000056">
    <property type="protein sequence ID" value="OQS31764.1"/>
    <property type="molecule type" value="Genomic_DNA"/>
</dbReference>
<protein>
    <submittedName>
        <fullName evidence="1">Type VI secretion system protein ImpG</fullName>
    </submittedName>
</protein>
<reference evidence="1 2" key="1">
    <citation type="submission" date="2017-02" db="EMBL/GenBank/DDBJ databases">
        <title>Chromobacterium haemolyticum H5244.</title>
        <authorList>
            <person name="Gulvik C.A."/>
        </authorList>
    </citation>
    <scope>NUCLEOTIDE SEQUENCE [LARGE SCALE GENOMIC DNA]</scope>
    <source>
        <strain evidence="1 2">H5244</strain>
    </source>
</reference>